<accession>A0A447MXF8</accession>
<protein>
    <submittedName>
        <fullName evidence="1">Type VI secretion protein</fullName>
    </submittedName>
</protein>
<dbReference type="Pfam" id="PF05947">
    <property type="entry name" value="T6SS_TssF"/>
    <property type="match status" value="1"/>
</dbReference>
<dbReference type="PANTHER" id="PTHR35370:SF1">
    <property type="entry name" value="TYPE VI SECRETION SYSTEM COMPONENT TSSF1"/>
    <property type="match status" value="1"/>
</dbReference>
<dbReference type="InterPro" id="IPR010272">
    <property type="entry name" value="T6SS_TssF"/>
</dbReference>
<proteinExistence type="predicted"/>
<name>A0A447MXF8_SALET</name>
<reference evidence="1 2" key="1">
    <citation type="submission" date="2018-12" db="EMBL/GenBank/DDBJ databases">
        <authorList>
            <consortium name="Pathogen Informatics"/>
        </authorList>
    </citation>
    <scope>NUCLEOTIDE SEQUENCE [LARGE SCALE GENOMIC DNA]</scope>
    <source>
        <strain evidence="1 2">NCTC129</strain>
    </source>
</reference>
<sequence>MPALHRYLPPNIHVAGALRITLRTFGELTFSELAGPARLPFYLCGEERIASHLFELLHTSAVATLAGEPGHFDGELNVNLQHPVAHEGLEPGQGLLPLAWNVFHGHNLLHEFFACPERFYFFTPTGLSAGLQKVQGNVAEIVILLNRLPRTG</sequence>
<evidence type="ECO:0000313" key="2">
    <source>
        <dbReference type="Proteomes" id="UP000282086"/>
    </source>
</evidence>
<dbReference type="PANTHER" id="PTHR35370">
    <property type="entry name" value="CYTOPLASMIC PROTEIN-RELATED-RELATED"/>
    <property type="match status" value="1"/>
</dbReference>
<dbReference type="EMBL" id="LR134140">
    <property type="protein sequence ID" value="VDZ95757.1"/>
    <property type="molecule type" value="Genomic_DNA"/>
</dbReference>
<gene>
    <name evidence="1" type="ORF">NCTC129_01885</name>
</gene>
<dbReference type="Proteomes" id="UP000282086">
    <property type="component" value="Chromosome"/>
</dbReference>
<dbReference type="AlphaFoldDB" id="A0A447MXF8"/>
<evidence type="ECO:0000313" key="1">
    <source>
        <dbReference type="EMBL" id="VDZ95757.1"/>
    </source>
</evidence>
<organism evidence="1 2">
    <name type="scientific">Salmonella enterica I</name>
    <dbReference type="NCBI Taxonomy" id="59201"/>
    <lineage>
        <taxon>Bacteria</taxon>
        <taxon>Pseudomonadati</taxon>
        <taxon>Pseudomonadota</taxon>
        <taxon>Gammaproteobacteria</taxon>
        <taxon>Enterobacterales</taxon>
        <taxon>Enterobacteriaceae</taxon>
        <taxon>Salmonella</taxon>
    </lineage>
</organism>